<keyword evidence="9" id="KW-1185">Reference proteome</keyword>
<reference evidence="8" key="1">
    <citation type="submission" date="2021-03" db="EMBL/GenBank/DDBJ databases">
        <title>Fibrella sp. HMF5335 genome sequencing and assembly.</title>
        <authorList>
            <person name="Kang H."/>
            <person name="Kim H."/>
            <person name="Bae S."/>
            <person name="Joh K."/>
        </authorList>
    </citation>
    <scope>NUCLEOTIDE SEQUENCE</scope>
    <source>
        <strain evidence="8">HMF5335</strain>
    </source>
</reference>
<dbReference type="PIRSF" id="PIRSF000898">
    <property type="entry name" value="Acid_Ptase_5"/>
    <property type="match status" value="1"/>
</dbReference>
<evidence type="ECO:0000313" key="8">
    <source>
        <dbReference type="EMBL" id="MBO0939283.1"/>
    </source>
</evidence>
<evidence type="ECO:0000256" key="6">
    <source>
        <dbReference type="PIRSR" id="PIRSR000898-1"/>
    </source>
</evidence>
<organism evidence="8 9">
    <name type="scientific">Fibrella rubiginis</name>
    <dbReference type="NCBI Taxonomy" id="2817060"/>
    <lineage>
        <taxon>Bacteria</taxon>
        <taxon>Pseudomonadati</taxon>
        <taxon>Bacteroidota</taxon>
        <taxon>Cytophagia</taxon>
        <taxon>Cytophagales</taxon>
        <taxon>Spirosomataceae</taxon>
        <taxon>Fibrella</taxon>
    </lineage>
</organism>
<feature type="binding site" evidence="6">
    <location>
        <position position="248"/>
    </location>
    <ligand>
        <name>Fe cation</name>
        <dbReference type="ChEBI" id="CHEBI:24875"/>
        <label>1</label>
    </ligand>
</feature>
<dbReference type="EC" id="3.1.3.2" evidence="2 5"/>
<feature type="binding site" evidence="6">
    <location>
        <position position="82"/>
    </location>
    <ligand>
        <name>Fe cation</name>
        <dbReference type="ChEBI" id="CHEBI:24875"/>
        <label>1</label>
    </ligand>
</feature>
<dbReference type="PANTHER" id="PTHR10161:SF14">
    <property type="entry name" value="TARTRATE-RESISTANT ACID PHOSPHATASE TYPE 5"/>
    <property type="match status" value="1"/>
</dbReference>
<dbReference type="GO" id="GO:0003993">
    <property type="term" value="F:acid phosphatase activity"/>
    <property type="evidence" value="ECO:0007669"/>
    <property type="project" value="UniProtKB-UniRule"/>
</dbReference>
<dbReference type="RefSeq" id="WP_207366810.1">
    <property type="nucleotide sequence ID" value="NZ_JAFMYV010000013.1"/>
</dbReference>
<dbReference type="Proteomes" id="UP000664034">
    <property type="component" value="Unassembled WGS sequence"/>
</dbReference>
<proteinExistence type="predicted"/>
<feature type="binding site" evidence="6">
    <location>
        <position position="49"/>
    </location>
    <ligand>
        <name>Fe cation</name>
        <dbReference type="ChEBI" id="CHEBI:24875"/>
        <label>1</label>
    </ligand>
</feature>
<dbReference type="EMBL" id="JAFMYV010000013">
    <property type="protein sequence ID" value="MBO0939283.1"/>
    <property type="molecule type" value="Genomic_DNA"/>
</dbReference>
<evidence type="ECO:0000313" key="9">
    <source>
        <dbReference type="Proteomes" id="UP000664034"/>
    </source>
</evidence>
<dbReference type="GO" id="GO:0046872">
    <property type="term" value="F:metal ion binding"/>
    <property type="evidence" value="ECO:0007669"/>
    <property type="project" value="UniProtKB-KW"/>
</dbReference>
<dbReference type="InterPro" id="IPR051558">
    <property type="entry name" value="Metallophosphoesterase_PAP"/>
</dbReference>
<feature type="binding site" evidence="6">
    <location>
        <position position="246"/>
    </location>
    <ligand>
        <name>Fe cation</name>
        <dbReference type="ChEBI" id="CHEBI:24875"/>
        <label>2</label>
    </ligand>
</feature>
<gene>
    <name evidence="8" type="ORF">J2I47_22205</name>
</gene>
<dbReference type="Pfam" id="PF00149">
    <property type="entry name" value="Metallophos"/>
    <property type="match status" value="1"/>
</dbReference>
<dbReference type="SUPFAM" id="SSF56300">
    <property type="entry name" value="Metallo-dependent phosphatases"/>
    <property type="match status" value="1"/>
</dbReference>
<dbReference type="InterPro" id="IPR004843">
    <property type="entry name" value="Calcineurin-like_PHP"/>
</dbReference>
<feature type="domain" description="Calcineurin-like phosphoesterase" evidence="7">
    <location>
        <begin position="44"/>
        <end position="249"/>
    </location>
</feature>
<dbReference type="InterPro" id="IPR029052">
    <property type="entry name" value="Metallo-depent_PP-like"/>
</dbReference>
<evidence type="ECO:0000256" key="2">
    <source>
        <dbReference type="ARBA" id="ARBA00012646"/>
    </source>
</evidence>
<keyword evidence="3" id="KW-0732">Signal</keyword>
<evidence type="ECO:0000256" key="5">
    <source>
        <dbReference type="PIRNR" id="PIRNR000898"/>
    </source>
</evidence>
<dbReference type="Gene3D" id="3.60.21.10">
    <property type="match status" value="1"/>
</dbReference>
<feature type="binding site" evidence="6">
    <location>
        <position position="210"/>
    </location>
    <ligand>
        <name>Fe cation</name>
        <dbReference type="ChEBI" id="CHEBI:24875"/>
        <label>2</label>
    </ligand>
</feature>
<feature type="binding site" evidence="6">
    <location>
        <position position="82"/>
    </location>
    <ligand>
        <name>Fe cation</name>
        <dbReference type="ChEBI" id="CHEBI:24875"/>
        <label>2</label>
    </ligand>
</feature>
<dbReference type="InterPro" id="IPR024927">
    <property type="entry name" value="Acid_PPase"/>
</dbReference>
<feature type="binding site" evidence="6">
    <location>
        <position position="85"/>
    </location>
    <ligand>
        <name>Fe cation</name>
        <dbReference type="ChEBI" id="CHEBI:24875"/>
        <label>1</label>
    </ligand>
</feature>
<name>A0A939GK32_9BACT</name>
<evidence type="ECO:0000256" key="4">
    <source>
        <dbReference type="ARBA" id="ARBA00022801"/>
    </source>
</evidence>
<keyword evidence="4 5" id="KW-0378">Hydrolase</keyword>
<feature type="binding site" evidence="6">
    <location>
        <position position="120"/>
    </location>
    <ligand>
        <name>Fe cation</name>
        <dbReference type="ChEBI" id="CHEBI:24875"/>
        <label>2</label>
    </ligand>
</feature>
<comment type="caution">
    <text evidence="8">The sequence shown here is derived from an EMBL/GenBank/DDBJ whole genome shotgun (WGS) entry which is preliminary data.</text>
</comment>
<keyword evidence="5 6" id="KW-0408">Iron</keyword>
<dbReference type="PANTHER" id="PTHR10161">
    <property type="entry name" value="TARTRATE-RESISTANT ACID PHOSPHATASE TYPE 5"/>
    <property type="match status" value="1"/>
</dbReference>
<evidence type="ECO:0000259" key="7">
    <source>
        <dbReference type="Pfam" id="PF00149"/>
    </source>
</evidence>
<dbReference type="AlphaFoldDB" id="A0A939GK32"/>
<accession>A0A939GK32</accession>
<evidence type="ECO:0000256" key="1">
    <source>
        <dbReference type="ARBA" id="ARBA00000032"/>
    </source>
</evidence>
<evidence type="ECO:0000256" key="3">
    <source>
        <dbReference type="ARBA" id="ARBA00022729"/>
    </source>
</evidence>
<sequence>MRGRSSIFGWLILVGLVTTTCRSPSAELATPALPIRVLPNSVTFFALADWGVGGLFHQQAVADQLNQYAGSLSPSFLVLAGDNFYTNGVQSVNDPKWQLSFEQVYSGSRLPQAFEIALGNHDYQGNVQAQLDYALKHPRWQLPARYYTKVFVSNGVTVRLLILDTSPFINAYRQTPTAYPDILQNTDRQLQWADSVLTHSTEMCTIVVGHHPIYSAGADHGDQPELINQLLPLLQKHKVPLYLSGHSHTLQHLSNGGVTDFVISGGGGAPLGSIADSSRCAFSRASGGFAVISANTDSLQVSFVNQGGHLLYQFRKSLPH</sequence>
<keyword evidence="6" id="KW-0479">Metal-binding</keyword>
<protein>
    <recommendedName>
        <fullName evidence="2 5">acid phosphatase</fullName>
        <ecNumber evidence="2 5">3.1.3.2</ecNumber>
    </recommendedName>
</protein>
<comment type="cofactor">
    <cofactor evidence="6">
        <name>Fe cation</name>
        <dbReference type="ChEBI" id="CHEBI:24875"/>
    </cofactor>
    <text evidence="6">Binds 2 iron ions per subunit.</text>
</comment>
<comment type="catalytic activity">
    <reaction evidence="1 5">
        <text>a phosphate monoester + H2O = an alcohol + phosphate</text>
        <dbReference type="Rhea" id="RHEA:15017"/>
        <dbReference type="ChEBI" id="CHEBI:15377"/>
        <dbReference type="ChEBI" id="CHEBI:30879"/>
        <dbReference type="ChEBI" id="CHEBI:43474"/>
        <dbReference type="ChEBI" id="CHEBI:67140"/>
        <dbReference type="EC" id="3.1.3.2"/>
    </reaction>
</comment>